<protein>
    <recommendedName>
        <fullName evidence="3">NRDE family protein</fullName>
    </recommendedName>
</protein>
<accession>A0A2Z4FNV1</accession>
<dbReference type="AlphaFoldDB" id="A0A2Z4FNV1"/>
<proteinExistence type="predicted"/>
<dbReference type="Pfam" id="PF05742">
    <property type="entry name" value="TANGO2"/>
    <property type="match status" value="1"/>
</dbReference>
<sequence length="252" mass="27717">MESEFMCTLILANQVIDDAPLLFGANRDERFGRPSEGPRLHESGDLRVLAPRDLKAGGTWLGLNEAEVLVAITNRFGKPPEESRRSRGELVDRALEEASAAEAAEVIAALSASDYNGFHLLCADRDAAYIVWSDGESMHRETLEPGLLVLTERSFGAAENARKERVLAQCQQLLADGKLNEKSLKTVLSRCEVGSIDSTCVNLPEMNYGTRSSTILRLGKRRCFLHARGAPCSARYRDMSVLLDRLLGKPAK</sequence>
<dbReference type="EMBL" id="CP030032">
    <property type="protein sequence ID" value="AWV90416.1"/>
    <property type="molecule type" value="Genomic_DNA"/>
</dbReference>
<name>A0A2Z4FNV1_9DELT</name>
<gene>
    <name evidence="1" type="ORF">DN745_14195</name>
</gene>
<evidence type="ECO:0000313" key="1">
    <source>
        <dbReference type="EMBL" id="AWV90416.1"/>
    </source>
</evidence>
<reference evidence="1 2" key="1">
    <citation type="submission" date="2018-06" db="EMBL/GenBank/DDBJ databases">
        <title>Lujinxingia sediminis gen. nov. sp. nov., a new facultative anaerobic member of the class Deltaproteobacteria, and proposal of Lujinxingaceae fam. nov.</title>
        <authorList>
            <person name="Guo L.-Y."/>
            <person name="Li C.-M."/>
            <person name="Wang S."/>
            <person name="Du Z.-J."/>
        </authorList>
    </citation>
    <scope>NUCLEOTIDE SEQUENCE [LARGE SCALE GENOMIC DNA]</scope>
    <source>
        <strain evidence="1 2">FA350</strain>
    </source>
</reference>
<evidence type="ECO:0008006" key="3">
    <source>
        <dbReference type="Google" id="ProtNLM"/>
    </source>
</evidence>
<dbReference type="OrthoDB" id="4380123at2"/>
<dbReference type="PANTHER" id="PTHR17985">
    <property type="entry name" value="SER/THR-RICH PROTEIN T10 IN DGCR REGION"/>
    <property type="match status" value="1"/>
</dbReference>
<organism evidence="1 2">
    <name type="scientific">Bradymonas sediminis</name>
    <dbReference type="NCBI Taxonomy" id="1548548"/>
    <lineage>
        <taxon>Bacteria</taxon>
        <taxon>Deltaproteobacteria</taxon>
        <taxon>Bradymonadales</taxon>
        <taxon>Bradymonadaceae</taxon>
        <taxon>Bradymonas</taxon>
    </lineage>
</organism>
<evidence type="ECO:0000313" key="2">
    <source>
        <dbReference type="Proteomes" id="UP000249799"/>
    </source>
</evidence>
<dbReference type="Proteomes" id="UP000249799">
    <property type="component" value="Chromosome"/>
</dbReference>
<dbReference type="Gene3D" id="3.60.60.10">
    <property type="entry name" value="Penicillin V Acylase, Chain A"/>
    <property type="match status" value="1"/>
</dbReference>
<keyword evidence="2" id="KW-1185">Reference proteome</keyword>
<dbReference type="InterPro" id="IPR008551">
    <property type="entry name" value="TANGO2"/>
</dbReference>
<dbReference type="PANTHER" id="PTHR17985:SF8">
    <property type="entry name" value="TRANSPORT AND GOLGI ORGANIZATION PROTEIN 2 HOMOLOG"/>
    <property type="match status" value="1"/>
</dbReference>
<dbReference type="KEGG" id="bsed:DN745_14195"/>